<comment type="caution">
    <text evidence="1">The sequence shown here is derived from an EMBL/GenBank/DDBJ whole genome shotgun (WGS) entry which is preliminary data.</text>
</comment>
<proteinExistence type="predicted"/>
<organism evidence="1 2">
    <name type="scientific">Desmophyllum pertusum</name>
    <dbReference type="NCBI Taxonomy" id="174260"/>
    <lineage>
        <taxon>Eukaryota</taxon>
        <taxon>Metazoa</taxon>
        <taxon>Cnidaria</taxon>
        <taxon>Anthozoa</taxon>
        <taxon>Hexacorallia</taxon>
        <taxon>Scleractinia</taxon>
        <taxon>Caryophylliina</taxon>
        <taxon>Caryophylliidae</taxon>
        <taxon>Desmophyllum</taxon>
    </lineage>
</organism>
<name>A0A9W9ZYJ9_9CNID</name>
<reference evidence="1" key="1">
    <citation type="submission" date="2023-01" db="EMBL/GenBank/DDBJ databases">
        <title>Genome assembly of the deep-sea coral Lophelia pertusa.</title>
        <authorList>
            <person name="Herrera S."/>
            <person name="Cordes E."/>
        </authorList>
    </citation>
    <scope>NUCLEOTIDE SEQUENCE</scope>
    <source>
        <strain evidence="1">USNM1676648</strain>
        <tissue evidence="1">Polyp</tissue>
    </source>
</reference>
<protein>
    <submittedName>
        <fullName evidence="1">Uncharacterized protein</fullName>
    </submittedName>
</protein>
<dbReference type="EMBL" id="MU825425">
    <property type="protein sequence ID" value="KAJ7389785.1"/>
    <property type="molecule type" value="Genomic_DNA"/>
</dbReference>
<evidence type="ECO:0000313" key="2">
    <source>
        <dbReference type="Proteomes" id="UP001163046"/>
    </source>
</evidence>
<sequence length="124" mass="14200">MNGKDISTLSSTTKWRYFKELKTRAQKALWFVEQFGLSIQSLEKNGSDYMLDPDEPVKVKISGDGALMSRNTNYVMVSFTILQKGEEAKDWIKLFCSLGSKRYGYGKKNVTCYMHAMVYLFLGP</sequence>
<dbReference type="AlphaFoldDB" id="A0A9W9ZYJ9"/>
<dbReference type="Proteomes" id="UP001163046">
    <property type="component" value="Unassembled WGS sequence"/>
</dbReference>
<keyword evidence="2" id="KW-1185">Reference proteome</keyword>
<accession>A0A9W9ZYJ9</accession>
<evidence type="ECO:0000313" key="1">
    <source>
        <dbReference type="EMBL" id="KAJ7389785.1"/>
    </source>
</evidence>
<gene>
    <name evidence="1" type="ORF">OS493_029207</name>
</gene>